<protein>
    <submittedName>
        <fullName evidence="1">Uncharacterized protein</fullName>
    </submittedName>
</protein>
<dbReference type="AlphaFoldDB" id="X1SFG9"/>
<dbReference type="EMBL" id="BARW01010569">
    <property type="protein sequence ID" value="GAI77896.1"/>
    <property type="molecule type" value="Genomic_DNA"/>
</dbReference>
<proteinExistence type="predicted"/>
<evidence type="ECO:0000313" key="1">
    <source>
        <dbReference type="EMBL" id="GAI77896.1"/>
    </source>
</evidence>
<gene>
    <name evidence="1" type="ORF">S12H4_20759</name>
</gene>
<comment type="caution">
    <text evidence="1">The sequence shown here is derived from an EMBL/GenBank/DDBJ whole genome shotgun (WGS) entry which is preliminary data.</text>
</comment>
<sequence>MQIILEVWVLLSIFILYWCNRERRRYLKERIGSKALMNIYAVGRNISFMLMKKKLRVKGDMNSIERGGILYSFHFG</sequence>
<reference evidence="1" key="1">
    <citation type="journal article" date="2014" name="Front. Microbiol.">
        <title>High frequency of phylogenetically diverse reductive dehalogenase-homologous genes in deep subseafloor sedimentary metagenomes.</title>
        <authorList>
            <person name="Kawai M."/>
            <person name="Futagami T."/>
            <person name="Toyoda A."/>
            <person name="Takaki Y."/>
            <person name="Nishi S."/>
            <person name="Hori S."/>
            <person name="Arai W."/>
            <person name="Tsubouchi T."/>
            <person name="Morono Y."/>
            <person name="Uchiyama I."/>
            <person name="Ito T."/>
            <person name="Fujiyama A."/>
            <person name="Inagaki F."/>
            <person name="Takami H."/>
        </authorList>
    </citation>
    <scope>NUCLEOTIDE SEQUENCE</scope>
    <source>
        <strain evidence="1">Expedition CK06-06</strain>
    </source>
</reference>
<accession>X1SFG9</accession>
<organism evidence="1">
    <name type="scientific">marine sediment metagenome</name>
    <dbReference type="NCBI Taxonomy" id="412755"/>
    <lineage>
        <taxon>unclassified sequences</taxon>
        <taxon>metagenomes</taxon>
        <taxon>ecological metagenomes</taxon>
    </lineage>
</organism>
<name>X1SFG9_9ZZZZ</name>
<feature type="non-terminal residue" evidence="1">
    <location>
        <position position="76"/>
    </location>
</feature>